<sequence>LAHCDDDDKPEPAAKRSAKPWTEEEDRAIIRLIARIGTQFPVIAEEMHNKRTADAVRNRWHKLQAAGLAEKSSGSEKPEPLLLRQKERRGWTAAEDAIIEEGVRKHGLKWRCIAGMLTGRSDSAIRNRY</sequence>
<keyword evidence="5" id="KW-1185">Reference proteome</keyword>
<dbReference type="GeneID" id="17270307"/>
<dbReference type="InterPro" id="IPR009057">
    <property type="entry name" value="Homeodomain-like_sf"/>
</dbReference>
<evidence type="ECO:0000313" key="4">
    <source>
        <dbReference type="EnsemblProtists" id="EOD24762"/>
    </source>
</evidence>
<dbReference type="Pfam" id="PF00249">
    <property type="entry name" value="Myb_DNA-binding"/>
    <property type="match status" value="2"/>
</dbReference>
<dbReference type="SMART" id="SM00717">
    <property type="entry name" value="SANT"/>
    <property type="match status" value="2"/>
</dbReference>
<dbReference type="InterPro" id="IPR001005">
    <property type="entry name" value="SANT/Myb"/>
</dbReference>
<dbReference type="InterPro" id="IPR050560">
    <property type="entry name" value="MYB_TF"/>
</dbReference>
<evidence type="ECO:0000259" key="2">
    <source>
        <dbReference type="PROSITE" id="PS50090"/>
    </source>
</evidence>
<dbReference type="AlphaFoldDB" id="A0A0D3JMM7"/>
<dbReference type="Gene3D" id="1.10.10.60">
    <property type="entry name" value="Homeodomain-like"/>
    <property type="match status" value="2"/>
</dbReference>
<dbReference type="Proteomes" id="UP000013827">
    <property type="component" value="Unassembled WGS sequence"/>
</dbReference>
<dbReference type="RefSeq" id="XP_005777191.1">
    <property type="nucleotide sequence ID" value="XM_005777134.1"/>
</dbReference>
<dbReference type="KEGG" id="ehx:EMIHUDRAFT_57910"/>
<dbReference type="GO" id="GO:0000981">
    <property type="term" value="F:DNA-binding transcription factor activity, RNA polymerase II-specific"/>
    <property type="evidence" value="ECO:0007669"/>
    <property type="project" value="TreeGrafter"/>
</dbReference>
<feature type="compositionally biased region" description="Basic and acidic residues" evidence="1">
    <location>
        <begin position="1"/>
        <end position="14"/>
    </location>
</feature>
<name>A0A0D3JMM7_EMIH1</name>
<dbReference type="GO" id="GO:0005634">
    <property type="term" value="C:nucleus"/>
    <property type="evidence" value="ECO:0007669"/>
    <property type="project" value="TreeGrafter"/>
</dbReference>
<dbReference type="PROSITE" id="PS50090">
    <property type="entry name" value="MYB_LIKE"/>
    <property type="match status" value="2"/>
</dbReference>
<feature type="domain" description="Myb-like" evidence="2">
    <location>
        <begin position="83"/>
        <end position="129"/>
    </location>
</feature>
<accession>A0A0D3JMM7</accession>
<feature type="domain" description="Myb-like" evidence="2">
    <location>
        <begin position="13"/>
        <end position="64"/>
    </location>
</feature>
<dbReference type="EnsemblProtists" id="EOD24762">
    <property type="protein sequence ID" value="EOD24762"/>
    <property type="gene ID" value="EMIHUDRAFT_57910"/>
</dbReference>
<evidence type="ECO:0000313" key="5">
    <source>
        <dbReference type="Proteomes" id="UP000013827"/>
    </source>
</evidence>
<dbReference type="PANTHER" id="PTHR45614">
    <property type="entry name" value="MYB PROTEIN-RELATED"/>
    <property type="match status" value="1"/>
</dbReference>
<reference evidence="5" key="1">
    <citation type="journal article" date="2013" name="Nature">
        <title>Pan genome of the phytoplankton Emiliania underpins its global distribution.</title>
        <authorList>
            <person name="Read B.A."/>
            <person name="Kegel J."/>
            <person name="Klute M.J."/>
            <person name="Kuo A."/>
            <person name="Lefebvre S.C."/>
            <person name="Maumus F."/>
            <person name="Mayer C."/>
            <person name="Miller J."/>
            <person name="Monier A."/>
            <person name="Salamov A."/>
            <person name="Young J."/>
            <person name="Aguilar M."/>
            <person name="Claverie J.M."/>
            <person name="Frickenhaus S."/>
            <person name="Gonzalez K."/>
            <person name="Herman E.K."/>
            <person name="Lin Y.C."/>
            <person name="Napier J."/>
            <person name="Ogata H."/>
            <person name="Sarno A.F."/>
            <person name="Shmutz J."/>
            <person name="Schroeder D."/>
            <person name="de Vargas C."/>
            <person name="Verret F."/>
            <person name="von Dassow P."/>
            <person name="Valentin K."/>
            <person name="Van de Peer Y."/>
            <person name="Wheeler G."/>
            <person name="Dacks J.B."/>
            <person name="Delwiche C.F."/>
            <person name="Dyhrman S.T."/>
            <person name="Glockner G."/>
            <person name="John U."/>
            <person name="Richards T."/>
            <person name="Worden A.Z."/>
            <person name="Zhang X."/>
            <person name="Grigoriev I.V."/>
            <person name="Allen A.E."/>
            <person name="Bidle K."/>
            <person name="Borodovsky M."/>
            <person name="Bowler C."/>
            <person name="Brownlee C."/>
            <person name="Cock J.M."/>
            <person name="Elias M."/>
            <person name="Gladyshev V.N."/>
            <person name="Groth M."/>
            <person name="Guda C."/>
            <person name="Hadaegh A."/>
            <person name="Iglesias-Rodriguez M.D."/>
            <person name="Jenkins J."/>
            <person name="Jones B.M."/>
            <person name="Lawson T."/>
            <person name="Leese F."/>
            <person name="Lindquist E."/>
            <person name="Lobanov A."/>
            <person name="Lomsadze A."/>
            <person name="Malik S.B."/>
            <person name="Marsh M.E."/>
            <person name="Mackinder L."/>
            <person name="Mock T."/>
            <person name="Mueller-Roeber B."/>
            <person name="Pagarete A."/>
            <person name="Parker M."/>
            <person name="Probert I."/>
            <person name="Quesneville H."/>
            <person name="Raines C."/>
            <person name="Rensing S.A."/>
            <person name="Riano-Pachon D.M."/>
            <person name="Richier S."/>
            <person name="Rokitta S."/>
            <person name="Shiraiwa Y."/>
            <person name="Soanes D.M."/>
            <person name="van der Giezen M."/>
            <person name="Wahlund T.M."/>
            <person name="Williams B."/>
            <person name="Wilson W."/>
            <person name="Wolfe G."/>
            <person name="Wurch L.L."/>
        </authorList>
    </citation>
    <scope>NUCLEOTIDE SEQUENCE</scope>
</reference>
<dbReference type="InterPro" id="IPR017930">
    <property type="entry name" value="Myb_dom"/>
</dbReference>
<feature type="domain" description="HTH myb-type" evidence="3">
    <location>
        <begin position="84"/>
        <end position="129"/>
    </location>
</feature>
<dbReference type="SUPFAM" id="SSF46689">
    <property type="entry name" value="Homeodomain-like"/>
    <property type="match status" value="1"/>
</dbReference>
<dbReference type="PROSITE" id="PS51294">
    <property type="entry name" value="HTH_MYB"/>
    <property type="match status" value="2"/>
</dbReference>
<evidence type="ECO:0000259" key="3">
    <source>
        <dbReference type="PROSITE" id="PS51294"/>
    </source>
</evidence>
<protein>
    <submittedName>
        <fullName evidence="4">Uncharacterized protein</fullName>
    </submittedName>
</protein>
<evidence type="ECO:0000256" key="1">
    <source>
        <dbReference type="SAM" id="MobiDB-lite"/>
    </source>
</evidence>
<feature type="domain" description="HTH myb-type" evidence="3">
    <location>
        <begin position="20"/>
        <end position="68"/>
    </location>
</feature>
<dbReference type="PaxDb" id="2903-EOD24762"/>
<dbReference type="GO" id="GO:0000978">
    <property type="term" value="F:RNA polymerase II cis-regulatory region sequence-specific DNA binding"/>
    <property type="evidence" value="ECO:0007669"/>
    <property type="project" value="TreeGrafter"/>
</dbReference>
<organism evidence="4 5">
    <name type="scientific">Emiliania huxleyi (strain CCMP1516)</name>
    <dbReference type="NCBI Taxonomy" id="280463"/>
    <lineage>
        <taxon>Eukaryota</taxon>
        <taxon>Haptista</taxon>
        <taxon>Haptophyta</taxon>
        <taxon>Prymnesiophyceae</taxon>
        <taxon>Isochrysidales</taxon>
        <taxon>Noelaerhabdaceae</taxon>
        <taxon>Emiliania</taxon>
    </lineage>
</organism>
<reference evidence="4" key="2">
    <citation type="submission" date="2024-10" db="UniProtKB">
        <authorList>
            <consortium name="EnsemblProtists"/>
        </authorList>
    </citation>
    <scope>IDENTIFICATION</scope>
</reference>
<feature type="region of interest" description="Disordered" evidence="1">
    <location>
        <begin position="1"/>
        <end position="23"/>
    </location>
</feature>
<proteinExistence type="predicted"/>
<dbReference type="HOGENOM" id="CLU_028567_26_4_1"/>
<dbReference type="CDD" id="cd00167">
    <property type="entry name" value="SANT"/>
    <property type="match status" value="2"/>
</dbReference>